<proteinExistence type="predicted"/>
<dbReference type="VEuPathDB" id="FungiDB:I7I52_00861"/>
<sequence>MLRPNHYLTSFRILLFFWAGFCRAILGSIGNMVMILVKRFLTMRIWNPTREESYLNAKLWHF</sequence>
<name>A0A8H8D624_AJECA</name>
<dbReference type="EMBL" id="JAEVHI010000001">
    <property type="protein sequence ID" value="KAG5303016.1"/>
    <property type="molecule type" value="Genomic_DNA"/>
</dbReference>
<dbReference type="AlphaFoldDB" id="A0A8H8D624"/>
<feature type="transmembrane region" description="Helical" evidence="1">
    <location>
        <begin position="15"/>
        <end position="37"/>
    </location>
</feature>
<keyword evidence="1" id="KW-0472">Membrane</keyword>
<dbReference type="Proteomes" id="UP000670092">
    <property type="component" value="Unassembled WGS sequence"/>
</dbReference>
<keyword evidence="1" id="KW-1133">Transmembrane helix</keyword>
<gene>
    <name evidence="2" type="ORF">I7I52_00861</name>
</gene>
<evidence type="ECO:0000313" key="3">
    <source>
        <dbReference type="Proteomes" id="UP000670092"/>
    </source>
</evidence>
<evidence type="ECO:0000256" key="1">
    <source>
        <dbReference type="SAM" id="Phobius"/>
    </source>
</evidence>
<comment type="caution">
    <text evidence="2">The sequence shown here is derived from an EMBL/GenBank/DDBJ whole genome shotgun (WGS) entry which is preliminary data.</text>
</comment>
<organism evidence="2 3">
    <name type="scientific">Ajellomyces capsulatus</name>
    <name type="common">Darling's disease fungus</name>
    <name type="synonym">Histoplasma capsulatum</name>
    <dbReference type="NCBI Taxonomy" id="5037"/>
    <lineage>
        <taxon>Eukaryota</taxon>
        <taxon>Fungi</taxon>
        <taxon>Dikarya</taxon>
        <taxon>Ascomycota</taxon>
        <taxon>Pezizomycotina</taxon>
        <taxon>Eurotiomycetes</taxon>
        <taxon>Eurotiomycetidae</taxon>
        <taxon>Onygenales</taxon>
        <taxon>Ajellomycetaceae</taxon>
        <taxon>Histoplasma</taxon>
    </lineage>
</organism>
<evidence type="ECO:0000313" key="2">
    <source>
        <dbReference type="EMBL" id="KAG5303016.1"/>
    </source>
</evidence>
<accession>A0A8H8D624</accession>
<reference evidence="2 3" key="1">
    <citation type="submission" date="2021-01" db="EMBL/GenBank/DDBJ databases">
        <title>Chromosome-level genome assembly of a human fungal pathogen reveals clustering of transcriptionally co-regulated genes.</title>
        <authorList>
            <person name="Voorhies M."/>
            <person name="Cohen S."/>
            <person name="Shea T.P."/>
            <person name="Petrus S."/>
            <person name="Munoz J.F."/>
            <person name="Poplawski S."/>
            <person name="Goldman W.E."/>
            <person name="Michael T."/>
            <person name="Cuomo C.A."/>
            <person name="Sil A."/>
            <person name="Beyhan S."/>
        </authorList>
    </citation>
    <scope>NUCLEOTIDE SEQUENCE [LARGE SCALE GENOMIC DNA]</scope>
    <source>
        <strain evidence="2 3">G184AR</strain>
    </source>
</reference>
<keyword evidence="1" id="KW-0812">Transmembrane</keyword>
<protein>
    <submittedName>
        <fullName evidence="2">Uncharacterized protein</fullName>
    </submittedName>
</protein>